<keyword evidence="9 11" id="KW-0472">Membrane</keyword>
<organism evidence="14 15">
    <name type="scientific">Merismopedia glauca CCAP 1448/3</name>
    <dbReference type="NCBI Taxonomy" id="1296344"/>
    <lineage>
        <taxon>Bacteria</taxon>
        <taxon>Bacillati</taxon>
        <taxon>Cyanobacteriota</taxon>
        <taxon>Cyanophyceae</taxon>
        <taxon>Synechococcales</taxon>
        <taxon>Merismopediaceae</taxon>
        <taxon>Merismopedia</taxon>
    </lineage>
</organism>
<reference evidence="14 15" key="1">
    <citation type="submission" date="2018-02" db="EMBL/GenBank/DDBJ databases">
        <authorList>
            <person name="Cohen D.B."/>
            <person name="Kent A.D."/>
        </authorList>
    </citation>
    <scope>NUCLEOTIDE SEQUENCE [LARGE SCALE GENOMIC DNA]</scope>
    <source>
        <strain evidence="14 15">CCAP 1448/3</strain>
    </source>
</reference>
<evidence type="ECO:0000259" key="13">
    <source>
        <dbReference type="Pfam" id="PF17655"/>
    </source>
</evidence>
<evidence type="ECO:0000256" key="7">
    <source>
        <dbReference type="ARBA" id="ARBA00022989"/>
    </source>
</evidence>
<evidence type="ECO:0000256" key="10">
    <source>
        <dbReference type="ARBA" id="ARBA00023303"/>
    </source>
</evidence>
<comment type="subcellular location">
    <subcellularLocation>
        <location evidence="1">Membrane</location>
        <topology evidence="1">Multi-pass membrane protein</topology>
    </subcellularLocation>
</comment>
<dbReference type="Gene3D" id="1.10.287.70">
    <property type="match status" value="1"/>
</dbReference>
<keyword evidence="3" id="KW-0633">Potassium transport</keyword>
<keyword evidence="7 11" id="KW-1133">Transmembrane helix</keyword>
<gene>
    <name evidence="14" type="ORF">C7B64_20235</name>
</gene>
<keyword evidence="15" id="KW-1185">Reference proteome</keyword>
<reference evidence="14 15" key="2">
    <citation type="submission" date="2018-03" db="EMBL/GenBank/DDBJ databases">
        <title>The ancient ancestry and fast evolution of plastids.</title>
        <authorList>
            <person name="Moore K.R."/>
            <person name="Magnabosco C."/>
            <person name="Momper L."/>
            <person name="Gold D.A."/>
            <person name="Bosak T."/>
            <person name="Fournier G.P."/>
        </authorList>
    </citation>
    <scope>NUCLEOTIDE SEQUENCE [LARGE SCALE GENOMIC DNA]</scope>
    <source>
        <strain evidence="14 15">CCAP 1448/3</strain>
    </source>
</reference>
<evidence type="ECO:0000256" key="6">
    <source>
        <dbReference type="ARBA" id="ARBA00022958"/>
    </source>
</evidence>
<evidence type="ECO:0000256" key="8">
    <source>
        <dbReference type="ARBA" id="ARBA00023065"/>
    </source>
</evidence>
<comment type="caution">
    <text evidence="14">The sequence shown here is derived from an EMBL/GenBank/DDBJ whole genome shotgun (WGS) entry which is preliminary data.</text>
</comment>
<dbReference type="Gene3D" id="2.60.40.1400">
    <property type="entry name" value="G protein-activated inward rectifier potassium channel 1"/>
    <property type="match status" value="1"/>
</dbReference>
<evidence type="ECO:0000259" key="12">
    <source>
        <dbReference type="Pfam" id="PF07885"/>
    </source>
</evidence>
<evidence type="ECO:0000313" key="15">
    <source>
        <dbReference type="Proteomes" id="UP000238762"/>
    </source>
</evidence>
<feature type="domain" description="Inward rectifier potassium channel C-terminal" evidence="13">
    <location>
        <begin position="139"/>
        <end position="294"/>
    </location>
</feature>
<sequence>MQKQRLISPFAPYSRRRTSNVIRLGLASFTRSDVYHFLLTLSWLNFLLLVSVVFLATNALFGLLYLCGGDCLANARSGSFLDSFFFSVHTIATVGYGSIYPKTDYANWIVTLESLVGIVGTAMITGLVFARFSLPTARVLFSKVAVISPYNGIPTLMFRTANERHNLIVEAQIGVTLVHNETTNEGHFMRRFYDLELVRKRSPVFALSWTVMHPIDASSPLYNATPESLQAEDAQLVISLTGIDETVSQTIHASHIFTADEILWDVRFVDILSLTENGFRRVDYRRFHDVEPVGLSNK</sequence>
<dbReference type="Proteomes" id="UP000238762">
    <property type="component" value="Unassembled WGS sequence"/>
</dbReference>
<dbReference type="SUPFAM" id="SSF81324">
    <property type="entry name" value="Voltage-gated potassium channels"/>
    <property type="match status" value="1"/>
</dbReference>
<dbReference type="InterPro" id="IPR016449">
    <property type="entry name" value="K_chnl_inward-rec_Kir"/>
</dbReference>
<dbReference type="GO" id="GO:0005886">
    <property type="term" value="C:plasma membrane"/>
    <property type="evidence" value="ECO:0007669"/>
    <property type="project" value="TreeGrafter"/>
</dbReference>
<evidence type="ECO:0000256" key="1">
    <source>
        <dbReference type="ARBA" id="ARBA00004141"/>
    </source>
</evidence>
<evidence type="ECO:0000313" key="14">
    <source>
        <dbReference type="EMBL" id="PSB01080.1"/>
    </source>
</evidence>
<dbReference type="PRINTS" id="PR01320">
    <property type="entry name" value="KIRCHANNEL"/>
</dbReference>
<dbReference type="PANTHER" id="PTHR11767">
    <property type="entry name" value="INWARD RECTIFIER POTASSIUM CHANNEL"/>
    <property type="match status" value="1"/>
</dbReference>
<dbReference type="PANTHER" id="PTHR11767:SF102">
    <property type="entry name" value="INWARDLY RECTIFYING POTASSIUM CHANNEL 1, ISOFORM F"/>
    <property type="match status" value="1"/>
</dbReference>
<keyword evidence="4 11" id="KW-0812">Transmembrane</keyword>
<dbReference type="Pfam" id="PF07885">
    <property type="entry name" value="Ion_trans_2"/>
    <property type="match status" value="1"/>
</dbReference>
<dbReference type="AlphaFoldDB" id="A0A2T1BYH6"/>
<name>A0A2T1BYH6_9CYAN</name>
<keyword evidence="2" id="KW-0813">Transport</keyword>
<dbReference type="GO" id="GO:0034765">
    <property type="term" value="P:regulation of monoatomic ion transmembrane transport"/>
    <property type="evidence" value="ECO:0007669"/>
    <property type="project" value="TreeGrafter"/>
</dbReference>
<dbReference type="InterPro" id="IPR014756">
    <property type="entry name" value="Ig_E-set"/>
</dbReference>
<feature type="transmembrane region" description="Helical" evidence="11">
    <location>
        <begin position="44"/>
        <end position="67"/>
    </location>
</feature>
<dbReference type="EMBL" id="PVWJ01000133">
    <property type="protein sequence ID" value="PSB01080.1"/>
    <property type="molecule type" value="Genomic_DNA"/>
</dbReference>
<evidence type="ECO:0000256" key="3">
    <source>
        <dbReference type="ARBA" id="ARBA00022538"/>
    </source>
</evidence>
<feature type="transmembrane region" description="Helical" evidence="11">
    <location>
        <begin position="105"/>
        <end position="130"/>
    </location>
</feature>
<evidence type="ECO:0000256" key="5">
    <source>
        <dbReference type="ARBA" id="ARBA00022882"/>
    </source>
</evidence>
<dbReference type="GO" id="GO:0034702">
    <property type="term" value="C:monoatomic ion channel complex"/>
    <property type="evidence" value="ECO:0007669"/>
    <property type="project" value="UniProtKB-KW"/>
</dbReference>
<dbReference type="GO" id="GO:0005242">
    <property type="term" value="F:inward rectifier potassium channel activity"/>
    <property type="evidence" value="ECO:0007669"/>
    <property type="project" value="InterPro"/>
</dbReference>
<keyword evidence="8" id="KW-0406">Ion transport</keyword>
<protein>
    <submittedName>
        <fullName evidence="14">ATP-sensitive inward rectifier potassium channel 10</fullName>
    </submittedName>
</protein>
<evidence type="ECO:0000256" key="9">
    <source>
        <dbReference type="ARBA" id="ARBA00023136"/>
    </source>
</evidence>
<accession>A0A2T1BYH6</accession>
<dbReference type="OrthoDB" id="9799090at2"/>
<dbReference type="InterPro" id="IPR013518">
    <property type="entry name" value="K_chnl_inward-rec_Kir_cyto"/>
</dbReference>
<dbReference type="Pfam" id="PF17655">
    <property type="entry name" value="IRK_C"/>
    <property type="match status" value="1"/>
</dbReference>
<feature type="domain" description="Potassium channel" evidence="12">
    <location>
        <begin position="57"/>
        <end position="130"/>
    </location>
</feature>
<dbReference type="InterPro" id="IPR013099">
    <property type="entry name" value="K_chnl_dom"/>
</dbReference>
<keyword evidence="6" id="KW-0630">Potassium</keyword>
<evidence type="ECO:0000256" key="4">
    <source>
        <dbReference type="ARBA" id="ARBA00022692"/>
    </source>
</evidence>
<dbReference type="InterPro" id="IPR041647">
    <property type="entry name" value="IRK_C"/>
</dbReference>
<evidence type="ECO:0000256" key="11">
    <source>
        <dbReference type="SAM" id="Phobius"/>
    </source>
</evidence>
<dbReference type="GO" id="GO:1990573">
    <property type="term" value="P:potassium ion import across plasma membrane"/>
    <property type="evidence" value="ECO:0007669"/>
    <property type="project" value="TreeGrafter"/>
</dbReference>
<feature type="transmembrane region" description="Helical" evidence="11">
    <location>
        <begin position="79"/>
        <end position="99"/>
    </location>
</feature>
<proteinExistence type="predicted"/>
<keyword evidence="5" id="KW-0851">Voltage-gated channel</keyword>
<dbReference type="SUPFAM" id="SSF81296">
    <property type="entry name" value="E set domains"/>
    <property type="match status" value="1"/>
</dbReference>
<keyword evidence="10 14" id="KW-0407">Ion channel</keyword>
<evidence type="ECO:0000256" key="2">
    <source>
        <dbReference type="ARBA" id="ARBA00022448"/>
    </source>
</evidence>